<organism evidence="2 3">
    <name type="scientific">Croceibacterium salegens</name>
    <dbReference type="NCBI Taxonomy" id="1737568"/>
    <lineage>
        <taxon>Bacteria</taxon>
        <taxon>Pseudomonadati</taxon>
        <taxon>Pseudomonadota</taxon>
        <taxon>Alphaproteobacteria</taxon>
        <taxon>Sphingomonadales</taxon>
        <taxon>Erythrobacteraceae</taxon>
        <taxon>Croceibacterium</taxon>
    </lineage>
</organism>
<dbReference type="AlphaFoldDB" id="A0A6I4SYU8"/>
<evidence type="ECO:0000256" key="1">
    <source>
        <dbReference type="SAM" id="Phobius"/>
    </source>
</evidence>
<proteinExistence type="predicted"/>
<reference evidence="2 3" key="1">
    <citation type="submission" date="2019-12" db="EMBL/GenBank/DDBJ databases">
        <title>Genomic-based taxomic classification of the family Erythrobacteraceae.</title>
        <authorList>
            <person name="Xu L."/>
        </authorList>
    </citation>
    <scope>NUCLEOTIDE SEQUENCE [LARGE SCALE GENOMIC DNA]</scope>
    <source>
        <strain evidence="2 3">MCCC 1K01500</strain>
    </source>
</reference>
<evidence type="ECO:0000313" key="2">
    <source>
        <dbReference type="EMBL" id="MXO60360.1"/>
    </source>
</evidence>
<evidence type="ECO:0000313" key="3">
    <source>
        <dbReference type="Proteomes" id="UP000433652"/>
    </source>
</evidence>
<comment type="caution">
    <text evidence="2">The sequence shown here is derived from an EMBL/GenBank/DDBJ whole genome shotgun (WGS) entry which is preliminary data.</text>
</comment>
<keyword evidence="1" id="KW-0812">Transmembrane</keyword>
<feature type="transmembrane region" description="Helical" evidence="1">
    <location>
        <begin position="193"/>
        <end position="212"/>
    </location>
</feature>
<protein>
    <recommendedName>
        <fullName evidence="4">Membrane protein YkvI</fullName>
    </recommendedName>
</protein>
<accession>A0A6I4SYU8</accession>
<dbReference type="Proteomes" id="UP000433652">
    <property type="component" value="Unassembled WGS sequence"/>
</dbReference>
<dbReference type="PANTHER" id="PTHR37814:SF1">
    <property type="entry name" value="MEMBRANE PROTEIN"/>
    <property type="match status" value="1"/>
</dbReference>
<feature type="transmembrane region" description="Helical" evidence="1">
    <location>
        <begin position="52"/>
        <end position="74"/>
    </location>
</feature>
<keyword evidence="1" id="KW-1133">Transmembrane helix</keyword>
<feature type="transmembrane region" description="Helical" evidence="1">
    <location>
        <begin position="153"/>
        <end position="173"/>
    </location>
</feature>
<feature type="transmembrane region" description="Helical" evidence="1">
    <location>
        <begin position="18"/>
        <end position="37"/>
    </location>
</feature>
<name>A0A6I4SYU8_9SPHN</name>
<feature type="transmembrane region" description="Helical" evidence="1">
    <location>
        <begin position="95"/>
        <end position="117"/>
    </location>
</feature>
<keyword evidence="1" id="KW-0472">Membrane</keyword>
<dbReference type="PANTHER" id="PTHR37814">
    <property type="entry name" value="CONSERVED MEMBRANE PROTEIN"/>
    <property type="match status" value="1"/>
</dbReference>
<feature type="transmembrane region" description="Helical" evidence="1">
    <location>
        <begin position="274"/>
        <end position="296"/>
    </location>
</feature>
<dbReference type="EMBL" id="WTYM01000049">
    <property type="protein sequence ID" value="MXO60360.1"/>
    <property type="molecule type" value="Genomic_DNA"/>
</dbReference>
<evidence type="ECO:0008006" key="4">
    <source>
        <dbReference type="Google" id="ProtNLM"/>
    </source>
</evidence>
<dbReference type="OrthoDB" id="5444697at2"/>
<feature type="transmembrane region" description="Helical" evidence="1">
    <location>
        <begin position="345"/>
        <end position="367"/>
    </location>
</feature>
<dbReference type="InterPro" id="IPR038728">
    <property type="entry name" value="YkvI-like"/>
</dbReference>
<feature type="transmembrane region" description="Helical" evidence="1">
    <location>
        <begin position="317"/>
        <end position="339"/>
    </location>
</feature>
<gene>
    <name evidence="2" type="ORF">GRI89_12505</name>
</gene>
<dbReference type="RefSeq" id="WP_159796078.1">
    <property type="nucleotide sequence ID" value="NZ_WTYM01000049.1"/>
</dbReference>
<feature type="transmembrane region" description="Helical" evidence="1">
    <location>
        <begin position="123"/>
        <end position="146"/>
    </location>
</feature>
<sequence>MSRVTVARSEKATFFQKFLLPAFALKGVIIGGGYATGRELVEYFLSQGPIGALWAMLLAAAIWALVAALTFAFAHHARTYDYRSFVERLLGPGATVFEVCFILFSILLLAVFGAAAGEVVASLFPVPTIVGTLVLALLIAVIAGLGERAVEMMFRYVSTFLYAVYAIFLVLALTSFGEQIETSFARGGMEAGWALSGLTYGSYNIVAAVMILPILRHIGSRRDALIAGAIAGPMAMLPALAFLVAMVGFYPAILSETLPSDYLLQRMGSPAFRFAFQLMVFGALLESGVGVIHAVNERAVAWRERHAKGVPTWFRPTLTIAILSVCMFVAGSIGLVDLIASGYRLMAYVFLATFVLPLLTIGTYRLLGSASSRQEHVHA</sequence>
<feature type="transmembrane region" description="Helical" evidence="1">
    <location>
        <begin position="224"/>
        <end position="254"/>
    </location>
</feature>
<keyword evidence="3" id="KW-1185">Reference proteome</keyword>